<keyword evidence="15" id="KW-1185">Reference proteome</keyword>
<keyword evidence="8" id="KW-0460">Magnesium</keyword>
<dbReference type="Proteomes" id="UP000199286">
    <property type="component" value="Unassembled WGS sequence"/>
</dbReference>
<evidence type="ECO:0000256" key="6">
    <source>
        <dbReference type="ARBA" id="ARBA00022519"/>
    </source>
</evidence>
<gene>
    <name evidence="14" type="ORF">SAMN05444340_105246</name>
</gene>
<comment type="subcellular location">
    <subcellularLocation>
        <location evidence="1">Cell inner membrane</location>
        <topology evidence="1">Multi-pass membrane protein</topology>
    </subcellularLocation>
</comment>
<feature type="transmembrane region" description="Helical" evidence="13">
    <location>
        <begin position="291"/>
        <end position="311"/>
    </location>
</feature>
<dbReference type="FunFam" id="1.20.58.340:FF:000001">
    <property type="entry name" value="Magnesium transport protein CorA"/>
    <property type="match status" value="1"/>
</dbReference>
<dbReference type="RefSeq" id="WP_089882368.1">
    <property type="nucleotide sequence ID" value="NZ_FNPF01000005.1"/>
</dbReference>
<dbReference type="SUPFAM" id="SSF144083">
    <property type="entry name" value="Magnesium transport protein CorA, transmembrane region"/>
    <property type="match status" value="1"/>
</dbReference>
<sequence>MICSYRPRGEALSCTDTLDPEAPWIDLVQPDAEERARVSELVGLDLPSLADQEEIEHSSRLYLEHGVPVMTALLTVRTDAGAVETAPVTFIPTRDRLVTIRHQPHGAFRAFHDHPDRSSLGVGSALRIQVGLIEAVVDRLADFTEHVGREIDLMTRAAFQFGEGPAKDHEAALRDIGRQDTVVMQIRESLTSLDRLLGFLQPTLGKSGDADEARRAIKSAQRDVRTISEQATFLTSKTALLLEATLGMISIEQNEIGKIFSVVATVFLPPTLIASIFGMNFVVMPILEWRYGYYACLALMVLTAAAPLLWFKRKGWL</sequence>
<evidence type="ECO:0000256" key="8">
    <source>
        <dbReference type="ARBA" id="ARBA00022842"/>
    </source>
</evidence>
<evidence type="ECO:0000256" key="2">
    <source>
        <dbReference type="ARBA" id="ARBA00009765"/>
    </source>
</evidence>
<dbReference type="STRING" id="321339.SAMN05444340_105246"/>
<dbReference type="PANTHER" id="PTHR47685:SF1">
    <property type="entry name" value="MAGNESIUM TRANSPORT PROTEIN CORA"/>
    <property type="match status" value="1"/>
</dbReference>
<evidence type="ECO:0000313" key="14">
    <source>
        <dbReference type="EMBL" id="SDY30705.1"/>
    </source>
</evidence>
<evidence type="ECO:0000256" key="10">
    <source>
        <dbReference type="ARBA" id="ARBA00023065"/>
    </source>
</evidence>
<dbReference type="Gene3D" id="1.20.58.340">
    <property type="entry name" value="Magnesium transport protein CorA, transmembrane region"/>
    <property type="match status" value="2"/>
</dbReference>
<keyword evidence="11 13" id="KW-0472">Membrane</keyword>
<dbReference type="AlphaFoldDB" id="A0A1H3ITP4"/>
<evidence type="ECO:0000256" key="1">
    <source>
        <dbReference type="ARBA" id="ARBA00004429"/>
    </source>
</evidence>
<evidence type="ECO:0000256" key="11">
    <source>
        <dbReference type="ARBA" id="ARBA00023136"/>
    </source>
</evidence>
<dbReference type="Pfam" id="PF01544">
    <property type="entry name" value="CorA"/>
    <property type="match status" value="1"/>
</dbReference>
<reference evidence="14 15" key="1">
    <citation type="submission" date="2016-10" db="EMBL/GenBank/DDBJ databases">
        <authorList>
            <person name="de Groot N.N."/>
        </authorList>
    </citation>
    <scope>NUCLEOTIDE SEQUENCE [LARGE SCALE GENOMIC DNA]</scope>
    <source>
        <strain evidence="14 15">DSM 26880</strain>
    </source>
</reference>
<keyword evidence="7 13" id="KW-0812">Transmembrane</keyword>
<organism evidence="14 15">
    <name type="scientific">Citreimonas salinaria</name>
    <dbReference type="NCBI Taxonomy" id="321339"/>
    <lineage>
        <taxon>Bacteria</taxon>
        <taxon>Pseudomonadati</taxon>
        <taxon>Pseudomonadota</taxon>
        <taxon>Alphaproteobacteria</taxon>
        <taxon>Rhodobacterales</taxon>
        <taxon>Roseobacteraceae</taxon>
        <taxon>Citreimonas</taxon>
    </lineage>
</organism>
<evidence type="ECO:0000256" key="3">
    <source>
        <dbReference type="ARBA" id="ARBA00019439"/>
    </source>
</evidence>
<dbReference type="PANTHER" id="PTHR47685">
    <property type="entry name" value="MAGNESIUM TRANSPORT PROTEIN CORA"/>
    <property type="match status" value="1"/>
</dbReference>
<evidence type="ECO:0000313" key="15">
    <source>
        <dbReference type="Proteomes" id="UP000199286"/>
    </source>
</evidence>
<protein>
    <recommendedName>
        <fullName evidence="3">Magnesium transport protein CorA</fullName>
    </recommendedName>
</protein>
<keyword evidence="4" id="KW-0813">Transport</keyword>
<name>A0A1H3ITP4_9RHOB</name>
<keyword evidence="6" id="KW-0997">Cell inner membrane</keyword>
<dbReference type="SUPFAM" id="SSF143865">
    <property type="entry name" value="CorA soluble domain-like"/>
    <property type="match status" value="1"/>
</dbReference>
<evidence type="ECO:0000256" key="13">
    <source>
        <dbReference type="SAM" id="Phobius"/>
    </source>
</evidence>
<comment type="similarity">
    <text evidence="2">Belongs to the CorA metal ion transporter (MIT) (TC 1.A.35) family.</text>
</comment>
<dbReference type="GO" id="GO:0005886">
    <property type="term" value="C:plasma membrane"/>
    <property type="evidence" value="ECO:0007669"/>
    <property type="project" value="UniProtKB-SubCell"/>
</dbReference>
<keyword evidence="9 13" id="KW-1133">Transmembrane helix</keyword>
<dbReference type="CDD" id="cd12837">
    <property type="entry name" value="EcCorA-like_u1"/>
    <property type="match status" value="1"/>
</dbReference>
<dbReference type="GO" id="GO:0015087">
    <property type="term" value="F:cobalt ion transmembrane transporter activity"/>
    <property type="evidence" value="ECO:0007669"/>
    <property type="project" value="TreeGrafter"/>
</dbReference>
<dbReference type="EMBL" id="FNPF01000005">
    <property type="protein sequence ID" value="SDY30705.1"/>
    <property type="molecule type" value="Genomic_DNA"/>
</dbReference>
<comment type="catalytic activity">
    <reaction evidence="12">
        <text>Mg(2+)(in) = Mg(2+)(out)</text>
        <dbReference type="Rhea" id="RHEA:29827"/>
        <dbReference type="ChEBI" id="CHEBI:18420"/>
    </reaction>
</comment>
<dbReference type="InterPro" id="IPR045861">
    <property type="entry name" value="CorA_cytoplasmic_dom"/>
</dbReference>
<proteinExistence type="inferred from homology"/>
<evidence type="ECO:0000256" key="9">
    <source>
        <dbReference type="ARBA" id="ARBA00022989"/>
    </source>
</evidence>
<dbReference type="Gene3D" id="3.30.460.20">
    <property type="entry name" value="CorA soluble domain-like"/>
    <property type="match status" value="1"/>
</dbReference>
<dbReference type="InterPro" id="IPR002523">
    <property type="entry name" value="MgTranspt_CorA/ZnTranspt_ZntB"/>
</dbReference>
<dbReference type="GO" id="GO:0015095">
    <property type="term" value="F:magnesium ion transmembrane transporter activity"/>
    <property type="evidence" value="ECO:0007669"/>
    <property type="project" value="TreeGrafter"/>
</dbReference>
<dbReference type="GO" id="GO:0015099">
    <property type="term" value="F:nickel cation transmembrane transporter activity"/>
    <property type="evidence" value="ECO:0007669"/>
    <property type="project" value="TreeGrafter"/>
</dbReference>
<evidence type="ECO:0000256" key="5">
    <source>
        <dbReference type="ARBA" id="ARBA00022475"/>
    </source>
</evidence>
<keyword evidence="10" id="KW-0406">Ion transport</keyword>
<evidence type="ECO:0000256" key="12">
    <source>
        <dbReference type="ARBA" id="ARBA00034269"/>
    </source>
</evidence>
<dbReference type="OrthoDB" id="9803416at2"/>
<dbReference type="InterPro" id="IPR050829">
    <property type="entry name" value="CorA_MIT"/>
</dbReference>
<evidence type="ECO:0000256" key="4">
    <source>
        <dbReference type="ARBA" id="ARBA00022448"/>
    </source>
</evidence>
<feature type="transmembrane region" description="Helical" evidence="13">
    <location>
        <begin position="259"/>
        <end position="279"/>
    </location>
</feature>
<keyword evidence="5" id="KW-1003">Cell membrane</keyword>
<accession>A0A1H3ITP4</accession>
<evidence type="ECO:0000256" key="7">
    <source>
        <dbReference type="ARBA" id="ARBA00022692"/>
    </source>
</evidence>
<dbReference type="InterPro" id="IPR045863">
    <property type="entry name" value="CorA_TM1_TM2"/>
</dbReference>